<evidence type="ECO:0000313" key="1">
    <source>
        <dbReference type="EMBL" id="TDX86928.1"/>
    </source>
</evidence>
<dbReference type="Proteomes" id="UP000295313">
    <property type="component" value="Unassembled WGS sequence"/>
</dbReference>
<dbReference type="EMBL" id="SOEO01000001">
    <property type="protein sequence ID" value="TDX86928.1"/>
    <property type="molecule type" value="Genomic_DNA"/>
</dbReference>
<protein>
    <submittedName>
        <fullName evidence="1">Uncharacterized protein</fullName>
    </submittedName>
</protein>
<reference evidence="1 2" key="1">
    <citation type="submission" date="2019-03" db="EMBL/GenBank/DDBJ databases">
        <title>Genomic Encyclopedia of Type Strains, Phase III (KMG-III): the genomes of soil and plant-associated and newly described type strains.</title>
        <authorList>
            <person name="Whitman W."/>
        </authorList>
    </citation>
    <scope>NUCLEOTIDE SEQUENCE [LARGE SCALE GENOMIC DNA]</scope>
    <source>
        <strain evidence="1 2">CGMCC 1.12802</strain>
    </source>
</reference>
<proteinExistence type="predicted"/>
<dbReference type="AlphaFoldDB" id="A0A4R8IA12"/>
<accession>A0A4R8IA12</accession>
<sequence>MHFKELIIDKMINEILNNTYNNLRKMGNGVLVEKNRGFITRVLVIVIRSN</sequence>
<keyword evidence="2" id="KW-1185">Reference proteome</keyword>
<comment type="caution">
    <text evidence="1">The sequence shown here is derived from an EMBL/GenBank/DDBJ whole genome shotgun (WGS) entry which is preliminary data.</text>
</comment>
<evidence type="ECO:0000313" key="2">
    <source>
        <dbReference type="Proteomes" id="UP000295313"/>
    </source>
</evidence>
<gene>
    <name evidence="1" type="ORF">B0I22_1091</name>
</gene>
<name>A0A4R8IA12_9FLAO</name>
<organism evidence="1 2">
    <name type="scientific">Epilithonimonas xixisoli</name>
    <dbReference type="NCBI Taxonomy" id="1476462"/>
    <lineage>
        <taxon>Bacteria</taxon>
        <taxon>Pseudomonadati</taxon>
        <taxon>Bacteroidota</taxon>
        <taxon>Flavobacteriia</taxon>
        <taxon>Flavobacteriales</taxon>
        <taxon>Weeksellaceae</taxon>
        <taxon>Chryseobacterium group</taxon>
        <taxon>Epilithonimonas</taxon>
    </lineage>
</organism>